<dbReference type="PROSITE" id="PS51257">
    <property type="entry name" value="PROKAR_LIPOPROTEIN"/>
    <property type="match status" value="1"/>
</dbReference>
<keyword evidence="2" id="KW-1185">Reference proteome</keyword>
<dbReference type="EMBL" id="ADLF01000009">
    <property type="protein sequence ID" value="EKU91145.1"/>
    <property type="molecule type" value="Genomic_DNA"/>
</dbReference>
<dbReference type="eggNOG" id="ENOG50315G4">
    <property type="taxonomic scope" value="Bacteria"/>
</dbReference>
<dbReference type="Proteomes" id="UP000009872">
    <property type="component" value="Unassembled WGS sequence"/>
</dbReference>
<accession>K9EPN6</accession>
<dbReference type="OrthoDB" id="1029240at2"/>
<dbReference type="STRING" id="742727.HMPREF9447_02563"/>
<evidence type="ECO:0000313" key="2">
    <source>
        <dbReference type="Proteomes" id="UP000009872"/>
    </source>
</evidence>
<organism evidence="1 2">
    <name type="scientific">Bacteroides oleiciplenus YIT 12058</name>
    <dbReference type="NCBI Taxonomy" id="742727"/>
    <lineage>
        <taxon>Bacteria</taxon>
        <taxon>Pseudomonadati</taxon>
        <taxon>Bacteroidota</taxon>
        <taxon>Bacteroidia</taxon>
        <taxon>Bacteroidales</taxon>
        <taxon>Bacteroidaceae</taxon>
        <taxon>Bacteroides</taxon>
    </lineage>
</organism>
<gene>
    <name evidence="1" type="ORF">HMPREF9447_02563</name>
</gene>
<dbReference type="RefSeq" id="WP_009130120.1">
    <property type="nucleotide sequence ID" value="NZ_JH992941.1"/>
</dbReference>
<dbReference type="Pfam" id="PF15582">
    <property type="entry name" value="Imm65"/>
    <property type="match status" value="1"/>
</dbReference>
<dbReference type="InterPro" id="IPR028967">
    <property type="entry name" value="Imm65"/>
</dbReference>
<proteinExistence type="predicted"/>
<reference evidence="1 2" key="1">
    <citation type="submission" date="2012-09" db="EMBL/GenBank/DDBJ databases">
        <title>The Genome Sequence of Bacteroides oleiciplenus YIT 12058.</title>
        <authorList>
            <consortium name="The Broad Institute Genome Sequencing Platform"/>
            <person name="Earl A."/>
            <person name="Ward D."/>
            <person name="Feldgarden M."/>
            <person name="Gevers D."/>
            <person name="Morotomi M."/>
            <person name="Walker B."/>
            <person name="Young S.K."/>
            <person name="Zeng Q."/>
            <person name="Gargeya S."/>
            <person name="Fitzgerald M."/>
            <person name="Haas B."/>
            <person name="Abouelleil A."/>
            <person name="Alvarado L."/>
            <person name="Arachchi H.M."/>
            <person name="Berlin A.M."/>
            <person name="Chapman S.B."/>
            <person name="Goldberg J."/>
            <person name="Griggs A."/>
            <person name="Gujja S."/>
            <person name="Hansen M."/>
            <person name="Howarth C."/>
            <person name="Imamovic A."/>
            <person name="Larimer J."/>
            <person name="McCowen C."/>
            <person name="Montmayeur A."/>
            <person name="Murphy C."/>
            <person name="Neiman D."/>
            <person name="Pearson M."/>
            <person name="Priest M."/>
            <person name="Roberts A."/>
            <person name="Saif S."/>
            <person name="Shea T."/>
            <person name="Sisk P."/>
            <person name="Sykes S."/>
            <person name="Wortman J."/>
            <person name="Nusbaum C."/>
            <person name="Birren B."/>
        </authorList>
    </citation>
    <scope>NUCLEOTIDE SEQUENCE [LARGE SCALE GENOMIC DNA]</scope>
    <source>
        <strain evidence="1 2">YIT 12058</strain>
    </source>
</reference>
<evidence type="ECO:0008006" key="3">
    <source>
        <dbReference type="Google" id="ProtNLM"/>
    </source>
</evidence>
<dbReference type="AlphaFoldDB" id="K9EPN6"/>
<sequence length="342" mass="39327">MKIKGFVLFNLLWLLFGCMHKSNDIDIYQRAIGYVMPLVDSGYIVDKYIHIYEHAENDSNILYSFFEGDSPTSDIAEFPSKIIKFNDRYFCFIELDEPELSIEQINQITNCNNATVMSRTDINADIWFMGVSKYKNSGAVVKRSPDADYIFDYTELWPYFSGGQPDKTDFYMCLDDNDIVLSDPSYLKSDSLKFYIKKICGKIYVKNKTDSTVVLSPSILGKTFIVANGPDTLSLSLHDSLPIEISAKGFGVFFYESRENSSFFQNLPCKNTWMSLYKILSDSTFSLFKINGDTKTIRLLNNDSPTHYLRNDSGKILKKFWNEGVFDKEKRNSRFIGILSYS</sequence>
<dbReference type="PATRIC" id="fig|742727.4.peg.2621"/>
<evidence type="ECO:0000313" key="1">
    <source>
        <dbReference type="EMBL" id="EKU91145.1"/>
    </source>
</evidence>
<protein>
    <recommendedName>
        <fullName evidence="3">Immunity protein 65</fullName>
    </recommendedName>
</protein>
<dbReference type="HOGENOM" id="CLU_796100_0_0_10"/>
<name>K9EPN6_9BACE</name>
<comment type="caution">
    <text evidence="1">The sequence shown here is derived from an EMBL/GenBank/DDBJ whole genome shotgun (WGS) entry which is preliminary data.</text>
</comment>